<comment type="caution">
    <text evidence="1">The sequence shown here is derived from an EMBL/GenBank/DDBJ whole genome shotgun (WGS) entry which is preliminary data.</text>
</comment>
<accession>A0AA43K491</accession>
<dbReference type="Proteomes" id="UP001159663">
    <property type="component" value="Unassembled WGS sequence"/>
</dbReference>
<dbReference type="InterPro" id="IPR025668">
    <property type="entry name" value="Tnp_DDE_dom"/>
</dbReference>
<dbReference type="NCBIfam" id="NF033579">
    <property type="entry name" value="transpos_IS5_2"/>
    <property type="match status" value="1"/>
</dbReference>
<dbReference type="InterPro" id="IPR053520">
    <property type="entry name" value="Transposase_Tn903"/>
</dbReference>
<dbReference type="Pfam" id="PF13737">
    <property type="entry name" value="DDE_Tnp_1_5"/>
    <property type="match status" value="1"/>
</dbReference>
<evidence type="ECO:0000313" key="1">
    <source>
        <dbReference type="EMBL" id="MDH5924045.1"/>
    </source>
</evidence>
<dbReference type="RefSeq" id="WP_280534785.1">
    <property type="nucleotide sequence ID" value="NZ_JAKMYJ010000089.1"/>
</dbReference>
<evidence type="ECO:0000313" key="2">
    <source>
        <dbReference type="Proteomes" id="UP001159663"/>
    </source>
</evidence>
<dbReference type="EMBL" id="JAKMYX010000155">
    <property type="protein sequence ID" value="MDH5924045.1"/>
    <property type="molecule type" value="Genomic_DNA"/>
</dbReference>
<organism evidence="1 2">
    <name type="scientific">Vibrio splendidus</name>
    <dbReference type="NCBI Taxonomy" id="29497"/>
    <lineage>
        <taxon>Bacteria</taxon>
        <taxon>Pseudomonadati</taxon>
        <taxon>Pseudomonadota</taxon>
        <taxon>Gammaproteobacteria</taxon>
        <taxon>Vibrionales</taxon>
        <taxon>Vibrionaceae</taxon>
        <taxon>Vibrio</taxon>
    </lineage>
</organism>
<dbReference type="AlphaFoldDB" id="A0AA43K491"/>
<dbReference type="InterPro" id="IPR053172">
    <property type="entry name" value="Tn903_transposase"/>
</dbReference>
<dbReference type="PANTHER" id="PTHR34631:SF3">
    <property type="entry name" value="ISSOD12 TRANSPOSASE TNPA_ISSOD12"/>
    <property type="match status" value="1"/>
</dbReference>
<sequence length="326" mass="37879">MPHKYNDSKRHHFKKHTYRLTNYSEYNQALKNRGRIDVWLSADILNNWQGEERIYDGTGSSEKYPDSTIEACHYLRMVFKLPLRQAQGFIDNQLEMLGMGHLQCSDYTSLSKRLSQLRFSTPRFKKNDKPDADVAAIAIDSTGLKRFGKDEWHQEKHKVNANRSWRKAHFAVDSSHLIQSAVLTDKNTMDDQVVEAICDQITEPVIHVTADKMYDTNAVFQTIEDHFPDADIVIPPKDNTFSDEVHHPKRMSNLVAFFALGEIGWQKQRQYGRRNVSETAMQRYKKIIGNTLHSRKFTNQRQEMLIGCSILNRFTHLGMPNSYRVA</sequence>
<protein>
    <submittedName>
        <fullName evidence="1">IS5 family transposase</fullName>
    </submittedName>
</protein>
<reference evidence="1" key="1">
    <citation type="submission" date="2022-01" db="EMBL/GenBank/DDBJ databases">
        <title>Vibrio aestuarianus Clade A and Clade B isolates are associated with Pacific oyster (Crassostrea gigas) disease outbreaks across Ireland.</title>
        <authorList>
            <person name="Coyle N."/>
            <person name="O'Toole C."/>
            <person name="Thomas J.C.L."/>
            <person name="Ryder D."/>
            <person name="Cheslett D."/>
            <person name="Feist S."/>
            <person name="Bean T."/>
            <person name="Joseph A."/>
            <person name="Waina A."/>
            <person name="Feil E."/>
            <person name="Verner-Jeffreys D.W."/>
        </authorList>
    </citation>
    <scope>NUCLEOTIDE SEQUENCE</scope>
    <source>
        <strain evidence="1">S/17/14 A</strain>
    </source>
</reference>
<dbReference type="PANTHER" id="PTHR34631">
    <property type="match status" value="1"/>
</dbReference>
<name>A0AA43K491_VIBSP</name>
<proteinExistence type="predicted"/>
<gene>
    <name evidence="1" type="ORF">L8R85_23820</name>
</gene>